<comment type="similarity">
    <text evidence="1">Belongs to the helicase family.</text>
</comment>
<organism evidence="4 5">
    <name type="scientific">Pinctada imbricata</name>
    <name type="common">Atlantic pearl-oyster</name>
    <name type="synonym">Pinctada martensii</name>
    <dbReference type="NCBI Taxonomy" id="66713"/>
    <lineage>
        <taxon>Eukaryota</taxon>
        <taxon>Metazoa</taxon>
        <taxon>Spiralia</taxon>
        <taxon>Lophotrochozoa</taxon>
        <taxon>Mollusca</taxon>
        <taxon>Bivalvia</taxon>
        <taxon>Autobranchia</taxon>
        <taxon>Pteriomorphia</taxon>
        <taxon>Pterioida</taxon>
        <taxon>Pterioidea</taxon>
        <taxon>Pteriidae</taxon>
        <taxon>Pinctada</taxon>
    </lineage>
</organism>
<proteinExistence type="inferred from homology"/>
<dbReference type="GO" id="GO:0006281">
    <property type="term" value="P:DNA repair"/>
    <property type="evidence" value="ECO:0007669"/>
    <property type="project" value="UniProtKB-KW"/>
</dbReference>
<dbReference type="Pfam" id="PF05970">
    <property type="entry name" value="PIF1"/>
    <property type="match status" value="1"/>
</dbReference>
<evidence type="ECO:0000259" key="2">
    <source>
        <dbReference type="Pfam" id="PF05970"/>
    </source>
</evidence>
<dbReference type="GO" id="GO:0016787">
    <property type="term" value="F:hydrolase activity"/>
    <property type="evidence" value="ECO:0007669"/>
    <property type="project" value="UniProtKB-KW"/>
</dbReference>
<evidence type="ECO:0000313" key="4">
    <source>
        <dbReference type="EMBL" id="KAK3108048.1"/>
    </source>
</evidence>
<dbReference type="GO" id="GO:0006310">
    <property type="term" value="P:DNA recombination"/>
    <property type="evidence" value="ECO:0007669"/>
    <property type="project" value="UniProtKB-KW"/>
</dbReference>
<feature type="domain" description="DNA helicase Pif1-like DEAD-box helicase" evidence="2">
    <location>
        <begin position="310"/>
        <end position="522"/>
    </location>
</feature>
<dbReference type="CDD" id="cd18809">
    <property type="entry name" value="SF1_C_RecD"/>
    <property type="match status" value="1"/>
</dbReference>
<dbReference type="Pfam" id="PF20209">
    <property type="entry name" value="DUF6570"/>
    <property type="match status" value="1"/>
</dbReference>
<dbReference type="InterPro" id="IPR010285">
    <property type="entry name" value="DNA_helicase_pif1-like_DEAD"/>
</dbReference>
<dbReference type="AlphaFoldDB" id="A0AA88YWP9"/>
<keyword evidence="1" id="KW-0067">ATP-binding</keyword>
<reference evidence="4" key="1">
    <citation type="submission" date="2019-08" db="EMBL/GenBank/DDBJ databases">
        <title>The improved chromosome-level genome for the pearl oyster Pinctada fucata martensii using PacBio sequencing and Hi-C.</title>
        <authorList>
            <person name="Zheng Z."/>
        </authorList>
    </citation>
    <scope>NUCLEOTIDE SEQUENCE</scope>
    <source>
        <strain evidence="4">ZZ-2019</strain>
        <tissue evidence="4">Adductor muscle</tissue>
    </source>
</reference>
<sequence length="817" mass="92440">MDPGEVPQELQNLSVLEQQLICKTAPTISIHLLKHGGLASSGHCVTFPQEVNEPAQIFPKLPEEIKLIRVRKKGRHDSSKDFNVRRYTIQNALQWLKINNPCYSDITISESRLAQLPLNGEMDGLQTIEYDDDDDETDKTFQDLGPATGEKPVVHGNTEATWPLHTEYCRTMLLLHWPNWRSIHDIVPDSSSWVEQMNTFLQTETCPNFVKAQVERAKRQYEKRTEADSDSDDETCSPIEQPEWIDVIQPNAVYDDFSSEFQFWDGGPDQDWICTSYTCPNEPGKWWNDLKESSTCTSQIDNLVVDPASLNEDQKFAYNLVMHTLTSADNNVKPLRMVVTGAAGSGKSYLIKCIVNAVRTHFGQNDAVQVLCPTGNSANLISGVTLHSFLHIPIGARASKEMKPPDGLTGQPLQQKCKNLKCLLIDERSLIGCNTLGWMEFHCSYGVNNENETTANWGDIPIVVFFGDDIQLPPVCDSPPYSSKGKTPFAIHGSLVWQTFDTVVHLKNVIRQNCDQMQPKEALNSLRNYSVDKEQARWLQQFQKDNLLRRYGPDILTRMKEKSLCVFPNHDEEWSHNKKKLLEKNKIYPIAKVTAINRGIHSNSSSSDKSGGLIRILYICKEARVMLSCNLCVKFGLYNGAVRTVKEIIFSKNTLPQTHQPEIILVDFPKYTGPPYVKDFPQLVPVTPIERLDCNCCKRIQIPLRLGWGTTIHRCQGMTIGTGEINRYIAINPGSKSFESRNPGALYVALSRAKTAGGPNEDPDFCWDPNIWVNEDRLCHKGDTSLTRPITNEIHRLSRLSEKTKQDYSHLFSVTEE</sequence>
<protein>
    <recommendedName>
        <fullName evidence="1">ATP-dependent DNA helicase</fullName>
        <ecNumber evidence="1">5.6.2.3</ecNumber>
    </recommendedName>
</protein>
<comment type="caution">
    <text evidence="4">The sequence shown here is derived from an EMBL/GenBank/DDBJ whole genome shotgun (WGS) entry which is preliminary data.</text>
</comment>
<dbReference type="Gene3D" id="3.40.50.300">
    <property type="entry name" value="P-loop containing nucleotide triphosphate hydrolases"/>
    <property type="match status" value="1"/>
</dbReference>
<dbReference type="EMBL" id="VSWD01000001">
    <property type="protein sequence ID" value="KAK3108048.1"/>
    <property type="molecule type" value="Genomic_DNA"/>
</dbReference>
<evidence type="ECO:0000256" key="1">
    <source>
        <dbReference type="RuleBase" id="RU363044"/>
    </source>
</evidence>
<comment type="cofactor">
    <cofactor evidence="1">
        <name>Mg(2+)</name>
        <dbReference type="ChEBI" id="CHEBI:18420"/>
    </cofactor>
</comment>
<gene>
    <name evidence="4" type="ORF">FSP39_000177</name>
</gene>
<keyword evidence="1" id="KW-0227">DNA damage</keyword>
<dbReference type="InterPro" id="IPR027417">
    <property type="entry name" value="P-loop_NTPase"/>
</dbReference>
<dbReference type="InterPro" id="IPR046700">
    <property type="entry name" value="DUF6570"/>
</dbReference>
<name>A0AA88YWP9_PINIB</name>
<keyword evidence="1" id="KW-0347">Helicase</keyword>
<evidence type="ECO:0000259" key="3">
    <source>
        <dbReference type="Pfam" id="PF20209"/>
    </source>
</evidence>
<keyword evidence="1" id="KW-0547">Nucleotide-binding</keyword>
<dbReference type="InterPro" id="IPR051055">
    <property type="entry name" value="PIF1_helicase"/>
</dbReference>
<dbReference type="PANTHER" id="PTHR47642:SF6">
    <property type="entry name" value="ATP-DEPENDENT DNA HELICASE"/>
    <property type="match status" value="1"/>
</dbReference>
<dbReference type="Proteomes" id="UP001186944">
    <property type="component" value="Unassembled WGS sequence"/>
</dbReference>
<dbReference type="PANTHER" id="PTHR47642">
    <property type="entry name" value="ATP-DEPENDENT DNA HELICASE"/>
    <property type="match status" value="1"/>
</dbReference>
<evidence type="ECO:0000313" key="5">
    <source>
        <dbReference type="Proteomes" id="UP001186944"/>
    </source>
</evidence>
<dbReference type="EC" id="5.6.2.3" evidence="1"/>
<dbReference type="GO" id="GO:0005524">
    <property type="term" value="F:ATP binding"/>
    <property type="evidence" value="ECO:0007669"/>
    <property type="project" value="UniProtKB-KW"/>
</dbReference>
<keyword evidence="1" id="KW-0233">DNA recombination</keyword>
<accession>A0AA88YWP9</accession>
<keyword evidence="5" id="KW-1185">Reference proteome</keyword>
<keyword evidence="1" id="KW-0378">Hydrolase</keyword>
<keyword evidence="1" id="KW-0234">DNA repair</keyword>
<dbReference type="SUPFAM" id="SSF52540">
    <property type="entry name" value="P-loop containing nucleoside triphosphate hydrolases"/>
    <property type="match status" value="2"/>
</dbReference>
<feature type="domain" description="DUF6570" evidence="3">
    <location>
        <begin position="1"/>
        <end position="114"/>
    </location>
</feature>
<comment type="catalytic activity">
    <reaction evidence="1">
        <text>ATP + H2O = ADP + phosphate + H(+)</text>
        <dbReference type="Rhea" id="RHEA:13065"/>
        <dbReference type="ChEBI" id="CHEBI:15377"/>
        <dbReference type="ChEBI" id="CHEBI:15378"/>
        <dbReference type="ChEBI" id="CHEBI:30616"/>
        <dbReference type="ChEBI" id="CHEBI:43474"/>
        <dbReference type="ChEBI" id="CHEBI:456216"/>
        <dbReference type="EC" id="5.6.2.3"/>
    </reaction>
</comment>
<dbReference type="GO" id="GO:0000723">
    <property type="term" value="P:telomere maintenance"/>
    <property type="evidence" value="ECO:0007669"/>
    <property type="project" value="InterPro"/>
</dbReference>
<dbReference type="GO" id="GO:0043139">
    <property type="term" value="F:5'-3' DNA helicase activity"/>
    <property type="evidence" value="ECO:0007669"/>
    <property type="project" value="UniProtKB-EC"/>
</dbReference>